<dbReference type="InterPro" id="IPR014395">
    <property type="entry name" value="Pen/GL7ACA/AHL_acylase"/>
</dbReference>
<dbReference type="AlphaFoldDB" id="A0ABD5ZJR4"/>
<evidence type="ECO:0000256" key="3">
    <source>
        <dbReference type="ARBA" id="ARBA00023145"/>
    </source>
</evidence>
<dbReference type="Gene3D" id="2.30.120.10">
    <property type="match status" value="1"/>
</dbReference>
<dbReference type="Gene3D" id="3.60.20.10">
    <property type="entry name" value="Glutamine Phosphoribosylpyrophosphate, subunit 1, domain 1"/>
    <property type="match status" value="1"/>
</dbReference>
<proteinExistence type="inferred from homology"/>
<dbReference type="Pfam" id="PF01804">
    <property type="entry name" value="Penicil_amidase"/>
    <property type="match status" value="1"/>
</dbReference>
<dbReference type="InterPro" id="IPR029055">
    <property type="entry name" value="Ntn_hydrolases_N"/>
</dbReference>
<protein>
    <submittedName>
        <fullName evidence="4">Penicillin acylase family protein</fullName>
    </submittedName>
</protein>
<accession>A0ABD5ZJR4</accession>
<keyword evidence="3" id="KW-0865">Zymogen</keyword>
<comment type="caution">
    <text evidence="4">The sequence shown here is derived from an EMBL/GenBank/DDBJ whole genome shotgun (WGS) entry which is preliminary data.</text>
</comment>
<dbReference type="GeneID" id="79265420"/>
<dbReference type="GO" id="GO:0016787">
    <property type="term" value="F:hydrolase activity"/>
    <property type="evidence" value="ECO:0007669"/>
    <property type="project" value="UniProtKB-KW"/>
</dbReference>
<dbReference type="PANTHER" id="PTHR34218">
    <property type="entry name" value="PEPTIDASE S45 PENICILLIN AMIDASE"/>
    <property type="match status" value="1"/>
</dbReference>
<dbReference type="Proteomes" id="UP001596398">
    <property type="component" value="Unassembled WGS sequence"/>
</dbReference>
<keyword evidence="5" id="KW-1185">Reference proteome</keyword>
<reference evidence="4 5" key="1">
    <citation type="journal article" date="2019" name="Int. J. Syst. Evol. Microbiol.">
        <title>The Global Catalogue of Microorganisms (GCM) 10K type strain sequencing project: providing services to taxonomists for standard genome sequencing and annotation.</title>
        <authorList>
            <consortium name="The Broad Institute Genomics Platform"/>
            <consortium name="The Broad Institute Genome Sequencing Center for Infectious Disease"/>
            <person name="Wu L."/>
            <person name="Ma J."/>
        </authorList>
    </citation>
    <scope>NUCLEOTIDE SEQUENCE [LARGE SCALE GENOMIC DNA]</scope>
    <source>
        <strain evidence="4 5">DT85</strain>
    </source>
</reference>
<dbReference type="InterPro" id="IPR043147">
    <property type="entry name" value="Penicillin_amidase_A-knob"/>
</dbReference>
<keyword evidence="2" id="KW-0378">Hydrolase</keyword>
<dbReference type="EMBL" id="JBHTAP010000001">
    <property type="protein sequence ID" value="MFC7233762.1"/>
    <property type="molecule type" value="Genomic_DNA"/>
</dbReference>
<comment type="similarity">
    <text evidence="1">Belongs to the peptidase S45 family.</text>
</comment>
<name>A0ABD5ZJR4_9EURY</name>
<sequence length="809" mass="88782">MDSLRGAAVSVVALAILVSAAVGGGGYLSLAAPASGDAWAPAYGANDGSVGEQATRAVAGARTVESPYGPATVRIDDDGVPHIEAESEGALYYAVGYVQARDRLFQMDIQRRLMRGQTAEIAGEAAVESDRFYRQMGFADAAEASWDEVEGTAAGDAVEAYTAGVNTYIDTGELPTEFRLNDYEPDEWTPTDSLLVGKLIAWQLTGDFRDAETATIRDTFGNASDLYPERLDHDATIMDRSQGGEVTPDGARAAVSGRAGDFSELYESLSGFERDLGIGSNSWVVSGEHTADGAPIVANDPHLSLQAPPVWYEMHLETGDMNTRGVAFPGLPFTVIGRTENVSWGFTNVGADQTDLYTFARPSEDTYVYGNETREIQREVETIEVAGAEDVEVTIERTVKGPLLEREGQEVAVSWLGLTGTREAMAVYDLNRAEDLDDVREALRRFDTPTQNIVAADRNGGTLFRITGKYPYRYTDGERVAGNLPFNATEGEGEWRGWVPYGETDWNATGAFVPYNEVPHVDDPDVLATANQRTTDAPGFYLAYSERYADPYRGERIYQRLEARVDSGEPVTAAFMQELQRDTRSLAADGYVPEILDARSEMSAEVRAEADTLEGWDSRLSRDSRAALLYALFREEVRNATLYDEFHLEGLDSGYYPHHYALQQLPDDSRWFDDTRTPETETRADVYAEAFARAVERAEREGWETYGDYNVVALDHPFPVGFLDYPELATDGGPFTVSNFRVTSDAGSSWRMVVAGDESYGVIPGGQSGNPYSPHYDDQLDDWANGRYHAIPTEASGPVVIRFVGGEDE</sequence>
<dbReference type="RefSeq" id="WP_276234758.1">
    <property type="nucleotide sequence ID" value="NZ_CP119802.1"/>
</dbReference>
<dbReference type="SUPFAM" id="SSF56235">
    <property type="entry name" value="N-terminal nucleophile aminohydrolases (Ntn hydrolases)"/>
    <property type="match status" value="1"/>
</dbReference>
<dbReference type="InterPro" id="IPR002692">
    <property type="entry name" value="S45"/>
</dbReference>
<dbReference type="PANTHER" id="PTHR34218:SF4">
    <property type="entry name" value="ACYL-HOMOSERINE LACTONE ACYLASE QUIP"/>
    <property type="match status" value="1"/>
</dbReference>
<dbReference type="Gene3D" id="1.10.439.10">
    <property type="entry name" value="Penicillin Amidohydrolase, domain 1"/>
    <property type="match status" value="1"/>
</dbReference>
<organism evidence="4 5">
    <name type="scientific">Halosegnis marinus</name>
    <dbReference type="NCBI Taxonomy" id="3034023"/>
    <lineage>
        <taxon>Archaea</taxon>
        <taxon>Methanobacteriati</taxon>
        <taxon>Methanobacteriota</taxon>
        <taxon>Stenosarchaea group</taxon>
        <taxon>Halobacteria</taxon>
        <taxon>Halobacteriales</taxon>
        <taxon>Natronomonadaceae</taxon>
        <taxon>Halosegnis</taxon>
    </lineage>
</organism>
<evidence type="ECO:0000313" key="4">
    <source>
        <dbReference type="EMBL" id="MFC7233762.1"/>
    </source>
</evidence>
<evidence type="ECO:0000256" key="2">
    <source>
        <dbReference type="ARBA" id="ARBA00022801"/>
    </source>
</evidence>
<dbReference type="CDD" id="cd03747">
    <property type="entry name" value="Ntn_PGA_like"/>
    <property type="match status" value="1"/>
</dbReference>
<dbReference type="Gene3D" id="1.10.1400.10">
    <property type="match status" value="1"/>
</dbReference>
<dbReference type="PIRSF" id="PIRSF001227">
    <property type="entry name" value="Pen_acylase"/>
    <property type="match status" value="1"/>
</dbReference>
<evidence type="ECO:0000256" key="1">
    <source>
        <dbReference type="ARBA" id="ARBA00006586"/>
    </source>
</evidence>
<evidence type="ECO:0000313" key="5">
    <source>
        <dbReference type="Proteomes" id="UP001596398"/>
    </source>
</evidence>
<dbReference type="InterPro" id="IPR023343">
    <property type="entry name" value="Penicillin_amidase_dom1"/>
</dbReference>
<dbReference type="InterPro" id="IPR043146">
    <property type="entry name" value="Penicillin_amidase_N_B-knob"/>
</dbReference>
<gene>
    <name evidence="4" type="ORF">ACFQJ4_00375</name>
</gene>